<dbReference type="SUPFAM" id="SSF55961">
    <property type="entry name" value="Bet v1-like"/>
    <property type="match status" value="1"/>
</dbReference>
<dbReference type="EMBL" id="PEBD01000005">
    <property type="protein sequence ID" value="PHV67558.1"/>
    <property type="molecule type" value="Genomic_DNA"/>
</dbReference>
<sequence length="118" mass="13407">MQAVATRRRTQPPPTWVVFEDLANPGRATGRSWLYLLDDETPPHVLAAQRPTLVVWSSIWTKRPDANIQFDLAGSGSETALRWTLLVEPPAPDDRLFRHMCQRIGELINAGLRYTYGH</sequence>
<name>A0A2G3PNX9_WILMA</name>
<reference evidence="1 2" key="1">
    <citation type="submission" date="2017-10" db="EMBL/GenBank/DDBJ databases">
        <title>The draft genome sequence of Williamsia sp. BULT 1.1 isolated from the semi-arid grassland soils from South Africa.</title>
        <authorList>
            <person name="Kabwe M.H."/>
            <person name="Govender N."/>
            <person name="Mutseka Lunga P."/>
            <person name="Vikram S."/>
            <person name="Makhalanyane T.P."/>
        </authorList>
    </citation>
    <scope>NUCLEOTIDE SEQUENCE [LARGE SCALE GENOMIC DNA]</scope>
    <source>
        <strain evidence="1 2">BULT 1.1</strain>
    </source>
</reference>
<evidence type="ECO:0000313" key="2">
    <source>
        <dbReference type="Proteomes" id="UP000225108"/>
    </source>
</evidence>
<dbReference type="AlphaFoldDB" id="A0A2G3PNX9"/>
<proteinExistence type="predicted"/>
<dbReference type="RefSeq" id="WP_099382247.1">
    <property type="nucleotide sequence ID" value="NZ_PEBD01000005.1"/>
</dbReference>
<evidence type="ECO:0000313" key="1">
    <source>
        <dbReference type="EMBL" id="PHV67558.1"/>
    </source>
</evidence>
<protein>
    <recommendedName>
        <fullName evidence="3">Polyketide cyclase/dehydrase/lipid transport protein</fullName>
    </recommendedName>
</protein>
<accession>A0A2G3PNX9</accession>
<evidence type="ECO:0008006" key="3">
    <source>
        <dbReference type="Google" id="ProtNLM"/>
    </source>
</evidence>
<dbReference type="Proteomes" id="UP000225108">
    <property type="component" value="Unassembled WGS sequence"/>
</dbReference>
<gene>
    <name evidence="1" type="ORF">CSW57_07695</name>
</gene>
<comment type="caution">
    <text evidence="1">The sequence shown here is derived from an EMBL/GenBank/DDBJ whole genome shotgun (WGS) entry which is preliminary data.</text>
</comment>
<organism evidence="1 2">
    <name type="scientific">Williamsia marianensis</name>
    <dbReference type="NCBI Taxonomy" id="85044"/>
    <lineage>
        <taxon>Bacteria</taxon>
        <taxon>Bacillati</taxon>
        <taxon>Actinomycetota</taxon>
        <taxon>Actinomycetes</taxon>
        <taxon>Mycobacteriales</taxon>
        <taxon>Nocardiaceae</taxon>
        <taxon>Williamsia</taxon>
    </lineage>
</organism>